<evidence type="ECO:0000259" key="6">
    <source>
        <dbReference type="PROSITE" id="PS50279"/>
    </source>
</evidence>
<evidence type="ECO:0000256" key="3">
    <source>
        <dbReference type="ARBA" id="ARBA00022525"/>
    </source>
</evidence>
<dbReference type="Pfam" id="PF00014">
    <property type="entry name" value="Kunitz_BPTI"/>
    <property type="match status" value="1"/>
</dbReference>
<dbReference type="InterPro" id="IPR050098">
    <property type="entry name" value="TFPI/VKTCI-like"/>
</dbReference>
<feature type="signal peptide" evidence="5">
    <location>
        <begin position="1"/>
        <end position="24"/>
    </location>
</feature>
<evidence type="ECO:0000256" key="5">
    <source>
        <dbReference type="SAM" id="SignalP"/>
    </source>
</evidence>
<comment type="similarity">
    <text evidence="2">Belongs to the venom Kunitz-type family.</text>
</comment>
<dbReference type="InterPro" id="IPR020901">
    <property type="entry name" value="Prtase_inh_Kunz-CS"/>
</dbReference>
<dbReference type="EMBL" id="MW575107">
    <property type="protein sequence ID" value="QSI84011.1"/>
    <property type="molecule type" value="mRNA"/>
</dbReference>
<dbReference type="InterPro" id="IPR036880">
    <property type="entry name" value="Kunitz_BPTI_sf"/>
</dbReference>
<dbReference type="GO" id="GO:0004867">
    <property type="term" value="F:serine-type endopeptidase inhibitor activity"/>
    <property type="evidence" value="ECO:0007669"/>
    <property type="project" value="InterPro"/>
</dbReference>
<dbReference type="Gene3D" id="4.10.410.10">
    <property type="entry name" value="Pancreatic trypsin inhibitor Kunitz domain"/>
    <property type="match status" value="1"/>
</dbReference>
<reference evidence="7" key="1">
    <citation type="journal article" name="Toxins">
        <title>Electric Blue: Molecular Evolution of Three-Finger Toxins in the Long-Glanded Coral Snake Species Calliophis bivirgatus.</title>
        <authorList>
            <person name="Dashevsky D."/>
            <person name="Rokyta D."/>
            <person name="Frank N."/>
            <person name="Nouwens A."/>
            <person name="Fry B.G."/>
        </authorList>
    </citation>
    <scope>NUCLEOTIDE SEQUENCE</scope>
    <source>
        <tissue evidence="7">Venom gland</tissue>
    </source>
</reference>
<protein>
    <submittedName>
        <fullName evidence="7">Kunitz peptide</fullName>
    </submittedName>
</protein>
<sequence length="78" mass="8931">MSSGGLLLLVGFLTLWAELAPSMARPNFCYLPPVKGPCKSNIRSFHYHPRLKECHEFIYDGCQLNANRYMTINECKHT</sequence>
<dbReference type="SUPFAM" id="SSF57362">
    <property type="entry name" value="BPTI-like"/>
    <property type="match status" value="1"/>
</dbReference>
<proteinExistence type="evidence at transcript level"/>
<comment type="subcellular location">
    <subcellularLocation>
        <location evidence="1">Secreted</location>
    </subcellularLocation>
</comment>
<evidence type="ECO:0000256" key="4">
    <source>
        <dbReference type="ARBA" id="ARBA00023157"/>
    </source>
</evidence>
<dbReference type="PANTHER" id="PTHR10083">
    <property type="entry name" value="KUNITZ-TYPE PROTEASE INHIBITOR-RELATED"/>
    <property type="match status" value="1"/>
</dbReference>
<organism evidence="7">
    <name type="scientific">Calliophis bivirgatus</name>
    <name type="common">Blue Malaysian coral snake</name>
    <name type="synonym">Maticora bivirgata</name>
    <dbReference type="NCBI Taxonomy" id="8633"/>
    <lineage>
        <taxon>Eukaryota</taxon>
        <taxon>Metazoa</taxon>
        <taxon>Chordata</taxon>
        <taxon>Craniata</taxon>
        <taxon>Vertebrata</taxon>
        <taxon>Euteleostomi</taxon>
        <taxon>Lepidosauria</taxon>
        <taxon>Squamata</taxon>
        <taxon>Bifurcata</taxon>
        <taxon>Unidentata</taxon>
        <taxon>Episquamata</taxon>
        <taxon>Toxicofera</taxon>
        <taxon>Serpentes</taxon>
        <taxon>Colubroidea</taxon>
        <taxon>Elapidae</taxon>
        <taxon>Elapinae</taxon>
        <taxon>Calliophis</taxon>
    </lineage>
</organism>
<dbReference type="PROSITE" id="PS00280">
    <property type="entry name" value="BPTI_KUNITZ_1"/>
    <property type="match status" value="1"/>
</dbReference>
<dbReference type="AlphaFoldDB" id="A0A898IL90"/>
<dbReference type="PRINTS" id="PR00759">
    <property type="entry name" value="BASICPTASE"/>
</dbReference>
<name>A0A898IL90_CALBG</name>
<keyword evidence="5" id="KW-0732">Signal</keyword>
<accession>A0A898IL90</accession>
<dbReference type="GO" id="GO:0005576">
    <property type="term" value="C:extracellular region"/>
    <property type="evidence" value="ECO:0007669"/>
    <property type="project" value="UniProtKB-SubCell"/>
</dbReference>
<feature type="domain" description="BPTI/Kunitz inhibitor" evidence="6">
    <location>
        <begin position="29"/>
        <end position="78"/>
    </location>
</feature>
<dbReference type="PROSITE" id="PS50279">
    <property type="entry name" value="BPTI_KUNITZ_2"/>
    <property type="match status" value="1"/>
</dbReference>
<feature type="chain" id="PRO_5032600827" evidence="5">
    <location>
        <begin position="25"/>
        <end position="78"/>
    </location>
</feature>
<evidence type="ECO:0000256" key="1">
    <source>
        <dbReference type="ARBA" id="ARBA00004613"/>
    </source>
</evidence>
<evidence type="ECO:0000313" key="7">
    <source>
        <dbReference type="EMBL" id="QSI84011.1"/>
    </source>
</evidence>
<dbReference type="SMART" id="SM00131">
    <property type="entry name" value="KU"/>
    <property type="match status" value="1"/>
</dbReference>
<dbReference type="InterPro" id="IPR002223">
    <property type="entry name" value="Kunitz_BPTI"/>
</dbReference>
<evidence type="ECO:0000256" key="2">
    <source>
        <dbReference type="ARBA" id="ARBA00008415"/>
    </source>
</evidence>
<keyword evidence="4" id="KW-1015">Disulfide bond</keyword>
<keyword evidence="3" id="KW-0964">Secreted</keyword>